<organism evidence="5">
    <name type="scientific">Noctiluca scintillans</name>
    <name type="common">Sea sparkle</name>
    <name type="synonym">Red tide dinoflagellate</name>
    <dbReference type="NCBI Taxonomy" id="2966"/>
    <lineage>
        <taxon>Eukaryota</taxon>
        <taxon>Sar</taxon>
        <taxon>Alveolata</taxon>
        <taxon>Dinophyceae</taxon>
        <taxon>Noctilucales</taxon>
        <taxon>Noctilucaceae</taxon>
        <taxon>Noctiluca</taxon>
    </lineage>
</organism>
<protein>
    <recommendedName>
        <fullName evidence="4">PUM-HD domain-containing protein</fullName>
    </recommendedName>
</protein>
<dbReference type="GO" id="GO:0003729">
    <property type="term" value="F:mRNA binding"/>
    <property type="evidence" value="ECO:0007669"/>
    <property type="project" value="TreeGrafter"/>
</dbReference>
<sequence length="396" mass="43032">MAHMRVAAPPAVAWASGPVAAVVQPVMFWMPMSNYAWPEALRDNQEGMVHQEPAWSTVAAVTTLGAGALRRRRRQRAAARQALAAKPKAKAKVARVTELQDEAPPGSVDSGSAGSAPGSTVGEEVCAELMALLDQGGKARSDAITAIQSSALEFSFDSLACRVVQHAFVVATRGEAVTLVRALHGHVREAVHSQHANHVLQKIVVLMPMSHVEFLAEELAGVGIETARHRFGCRVLCRLLEHHPCEADVGPTFNLLQEVLGNAAQLSCHAFAHHVIECAIEHGDAHQRHWIATALQVNILRTARNRHGSHVVRKSLVFCSTEDQRALVDAMLADPDNILSLAENESGCFVARAVLRFPTESSRLALARLQRAVEEKQTTKKARRIFNEIQNPGKKD</sequence>
<accession>A0A7S0ZZU6</accession>
<dbReference type="Gene3D" id="1.25.10.10">
    <property type="entry name" value="Leucine-rich Repeat Variant"/>
    <property type="match status" value="1"/>
</dbReference>
<evidence type="ECO:0000259" key="4">
    <source>
        <dbReference type="PROSITE" id="PS50303"/>
    </source>
</evidence>
<feature type="region of interest" description="Disordered" evidence="3">
    <location>
        <begin position="96"/>
        <end position="120"/>
    </location>
</feature>
<dbReference type="InterPro" id="IPR033133">
    <property type="entry name" value="PUM-HD"/>
</dbReference>
<dbReference type="GO" id="GO:0010608">
    <property type="term" value="P:post-transcriptional regulation of gene expression"/>
    <property type="evidence" value="ECO:0007669"/>
    <property type="project" value="TreeGrafter"/>
</dbReference>
<dbReference type="EMBL" id="HBFQ01017816">
    <property type="protein sequence ID" value="CAD8838090.1"/>
    <property type="molecule type" value="Transcribed_RNA"/>
</dbReference>
<dbReference type="AlphaFoldDB" id="A0A7S0ZZU6"/>
<proteinExistence type="predicted"/>
<evidence type="ECO:0000256" key="3">
    <source>
        <dbReference type="SAM" id="MobiDB-lite"/>
    </source>
</evidence>
<dbReference type="PROSITE" id="PS50302">
    <property type="entry name" value="PUM"/>
    <property type="match status" value="1"/>
</dbReference>
<gene>
    <name evidence="5" type="ORF">NSCI0253_LOCUS12438</name>
</gene>
<dbReference type="Pfam" id="PF00806">
    <property type="entry name" value="PUF"/>
    <property type="match status" value="5"/>
</dbReference>
<dbReference type="PROSITE" id="PS50303">
    <property type="entry name" value="PUM_HD"/>
    <property type="match status" value="1"/>
</dbReference>
<evidence type="ECO:0000256" key="2">
    <source>
        <dbReference type="PROSITE-ProRule" id="PRU00317"/>
    </source>
</evidence>
<feature type="domain" description="PUM-HD" evidence="4">
    <location>
        <begin position="36"/>
        <end position="393"/>
    </location>
</feature>
<evidence type="ECO:0000256" key="1">
    <source>
        <dbReference type="ARBA" id="ARBA00022737"/>
    </source>
</evidence>
<dbReference type="InterPro" id="IPR001313">
    <property type="entry name" value="Pumilio_RNA-bd_rpt"/>
</dbReference>
<keyword evidence="1" id="KW-0677">Repeat</keyword>
<feature type="repeat" description="Pumilio" evidence="2">
    <location>
        <begin position="294"/>
        <end position="329"/>
    </location>
</feature>
<dbReference type="SMART" id="SM00025">
    <property type="entry name" value="Pumilio"/>
    <property type="match status" value="6"/>
</dbReference>
<dbReference type="PANTHER" id="PTHR12537">
    <property type="entry name" value="RNA BINDING PROTEIN PUMILIO-RELATED"/>
    <property type="match status" value="1"/>
</dbReference>
<dbReference type="InterPro" id="IPR016024">
    <property type="entry name" value="ARM-type_fold"/>
</dbReference>
<dbReference type="GO" id="GO:0005737">
    <property type="term" value="C:cytoplasm"/>
    <property type="evidence" value="ECO:0007669"/>
    <property type="project" value="TreeGrafter"/>
</dbReference>
<name>A0A7S0ZZU6_NOCSC</name>
<reference evidence="5" key="1">
    <citation type="submission" date="2021-01" db="EMBL/GenBank/DDBJ databases">
        <authorList>
            <person name="Corre E."/>
            <person name="Pelletier E."/>
            <person name="Niang G."/>
            <person name="Scheremetjew M."/>
            <person name="Finn R."/>
            <person name="Kale V."/>
            <person name="Holt S."/>
            <person name="Cochrane G."/>
            <person name="Meng A."/>
            <person name="Brown T."/>
            <person name="Cohen L."/>
        </authorList>
    </citation>
    <scope>NUCLEOTIDE SEQUENCE</scope>
</reference>
<dbReference type="SUPFAM" id="SSF48371">
    <property type="entry name" value="ARM repeat"/>
    <property type="match status" value="1"/>
</dbReference>
<evidence type="ECO:0000313" key="5">
    <source>
        <dbReference type="EMBL" id="CAD8838090.1"/>
    </source>
</evidence>
<dbReference type="PANTHER" id="PTHR12537:SF12">
    <property type="entry name" value="MATERNAL PROTEIN PUMILIO"/>
    <property type="match status" value="1"/>
</dbReference>
<dbReference type="InterPro" id="IPR011989">
    <property type="entry name" value="ARM-like"/>
</dbReference>